<dbReference type="AlphaFoldDB" id="A0A1V4KZN9"/>
<sequence>MPSPPRTPVKVVPQIRIELEPEDNVFFWRSKGTETTLYLRRQRAPLSAAAGALAPSRADQDSSLPSLPLLFRFPAGGRGVKDVMQDLQEMSEELASP</sequence>
<accession>A0A1V4KZN9</accession>
<gene>
    <name evidence="1" type="ORF">AV530_020147</name>
</gene>
<proteinExistence type="predicted"/>
<evidence type="ECO:0000313" key="1">
    <source>
        <dbReference type="EMBL" id="OPJ89822.1"/>
    </source>
</evidence>
<keyword evidence="2" id="KW-1185">Reference proteome</keyword>
<dbReference type="Proteomes" id="UP000190648">
    <property type="component" value="Unassembled WGS sequence"/>
</dbReference>
<evidence type="ECO:0000313" key="2">
    <source>
        <dbReference type="Proteomes" id="UP000190648"/>
    </source>
</evidence>
<dbReference type="OrthoDB" id="9908977at2759"/>
<name>A0A1V4KZN9_PATFA</name>
<comment type="caution">
    <text evidence="1">The sequence shown here is derived from an EMBL/GenBank/DDBJ whole genome shotgun (WGS) entry which is preliminary data.</text>
</comment>
<dbReference type="EMBL" id="LSYS01001085">
    <property type="protein sequence ID" value="OPJ89822.1"/>
    <property type="molecule type" value="Genomic_DNA"/>
</dbReference>
<organism evidence="1 2">
    <name type="scientific">Patagioenas fasciata monilis</name>
    <dbReference type="NCBI Taxonomy" id="372326"/>
    <lineage>
        <taxon>Eukaryota</taxon>
        <taxon>Metazoa</taxon>
        <taxon>Chordata</taxon>
        <taxon>Craniata</taxon>
        <taxon>Vertebrata</taxon>
        <taxon>Euteleostomi</taxon>
        <taxon>Archelosauria</taxon>
        <taxon>Archosauria</taxon>
        <taxon>Dinosauria</taxon>
        <taxon>Saurischia</taxon>
        <taxon>Theropoda</taxon>
        <taxon>Coelurosauria</taxon>
        <taxon>Aves</taxon>
        <taxon>Neognathae</taxon>
        <taxon>Neoaves</taxon>
        <taxon>Columbimorphae</taxon>
        <taxon>Columbiformes</taxon>
        <taxon>Columbidae</taxon>
        <taxon>Patagioenas</taxon>
    </lineage>
</organism>
<reference evidence="1 2" key="1">
    <citation type="submission" date="2016-02" db="EMBL/GenBank/DDBJ databases">
        <title>Band-tailed pigeon sequencing and assembly.</title>
        <authorList>
            <person name="Soares A.E."/>
            <person name="Novak B.J."/>
            <person name="Rice E.S."/>
            <person name="O'Connell B."/>
            <person name="Chang D."/>
            <person name="Weber S."/>
            <person name="Shapiro B."/>
        </authorList>
    </citation>
    <scope>NUCLEOTIDE SEQUENCE [LARGE SCALE GENOMIC DNA]</scope>
    <source>
        <strain evidence="1">BTP2013</strain>
        <tissue evidence="1">Blood</tissue>
    </source>
</reference>
<dbReference type="STRING" id="372326.A0A1V4KZN9"/>
<protein>
    <submittedName>
        <fullName evidence="1">Uncharacterized protein</fullName>
    </submittedName>
</protein>